<dbReference type="EMBL" id="JBHSRS010000082">
    <property type="protein sequence ID" value="MFC6283318.1"/>
    <property type="molecule type" value="Genomic_DNA"/>
</dbReference>
<keyword evidence="2" id="KW-1185">Reference proteome</keyword>
<evidence type="ECO:0000313" key="1">
    <source>
        <dbReference type="EMBL" id="MFC6283318.1"/>
    </source>
</evidence>
<protein>
    <submittedName>
        <fullName evidence="1">PP0621 family protein</fullName>
    </submittedName>
</protein>
<dbReference type="RefSeq" id="WP_371437053.1">
    <property type="nucleotide sequence ID" value="NZ_JBHSRS010000082.1"/>
</dbReference>
<reference evidence="2" key="1">
    <citation type="journal article" date="2019" name="Int. J. Syst. Evol. Microbiol.">
        <title>The Global Catalogue of Microorganisms (GCM) 10K type strain sequencing project: providing services to taxonomists for standard genome sequencing and annotation.</title>
        <authorList>
            <consortium name="The Broad Institute Genomics Platform"/>
            <consortium name="The Broad Institute Genome Sequencing Center for Infectious Disease"/>
            <person name="Wu L."/>
            <person name="Ma J."/>
        </authorList>
    </citation>
    <scope>NUCLEOTIDE SEQUENCE [LARGE SCALE GENOMIC DNA]</scope>
    <source>
        <strain evidence="2">CCUG 39402</strain>
    </source>
</reference>
<sequence length="84" mass="9258">MKYLLILAIVMVVLWLWKNNRRTDINNSGEKTASPRPKPPGVATEIVACDVCHVHLPRSEALTGPRGVYCCVAHRQQAGSQGHP</sequence>
<comment type="caution">
    <text evidence="1">The sequence shown here is derived from an EMBL/GenBank/DDBJ whole genome shotgun (WGS) entry which is preliminary data.</text>
</comment>
<name>A0ABW1U2A9_9BURK</name>
<evidence type="ECO:0000313" key="2">
    <source>
        <dbReference type="Proteomes" id="UP001596270"/>
    </source>
</evidence>
<gene>
    <name evidence="1" type="ORF">ACFQND_18995</name>
</gene>
<accession>A0ABW1U2A9</accession>
<proteinExistence type="predicted"/>
<dbReference type="NCBIfam" id="NF041023">
    <property type="entry name" value="PP0621_fam"/>
    <property type="match status" value="1"/>
</dbReference>
<dbReference type="InterPro" id="IPR049708">
    <property type="entry name" value="PP0621-like"/>
</dbReference>
<dbReference type="Proteomes" id="UP001596270">
    <property type="component" value="Unassembled WGS sequence"/>
</dbReference>
<organism evidence="1 2">
    <name type="scientific">Polaromonas aquatica</name>
    <dbReference type="NCBI Taxonomy" id="332657"/>
    <lineage>
        <taxon>Bacteria</taxon>
        <taxon>Pseudomonadati</taxon>
        <taxon>Pseudomonadota</taxon>
        <taxon>Betaproteobacteria</taxon>
        <taxon>Burkholderiales</taxon>
        <taxon>Comamonadaceae</taxon>
        <taxon>Polaromonas</taxon>
    </lineage>
</organism>